<keyword evidence="1" id="KW-1133">Transmembrane helix</keyword>
<dbReference type="Proteomes" id="UP000807115">
    <property type="component" value="Chromosome 5"/>
</dbReference>
<name>A0A921UHI9_SORBI</name>
<accession>A0A921UHI9</accession>
<reference evidence="2" key="2">
    <citation type="submission" date="2020-10" db="EMBL/GenBank/DDBJ databases">
        <authorList>
            <person name="Cooper E.A."/>
            <person name="Brenton Z.W."/>
            <person name="Flinn B.S."/>
            <person name="Jenkins J."/>
            <person name="Shu S."/>
            <person name="Flowers D."/>
            <person name="Luo F."/>
            <person name="Wang Y."/>
            <person name="Xia P."/>
            <person name="Barry K."/>
            <person name="Daum C."/>
            <person name="Lipzen A."/>
            <person name="Yoshinaga Y."/>
            <person name="Schmutz J."/>
            <person name="Saski C."/>
            <person name="Vermerris W."/>
            <person name="Kresovich S."/>
        </authorList>
    </citation>
    <scope>NUCLEOTIDE SEQUENCE</scope>
</reference>
<proteinExistence type="predicted"/>
<protein>
    <submittedName>
        <fullName evidence="2">Uncharacterized protein</fullName>
    </submittedName>
</protein>
<evidence type="ECO:0000313" key="2">
    <source>
        <dbReference type="EMBL" id="KAG0530141.1"/>
    </source>
</evidence>
<evidence type="ECO:0000313" key="3">
    <source>
        <dbReference type="Proteomes" id="UP000807115"/>
    </source>
</evidence>
<organism evidence="2 3">
    <name type="scientific">Sorghum bicolor</name>
    <name type="common">Sorghum</name>
    <name type="synonym">Sorghum vulgare</name>
    <dbReference type="NCBI Taxonomy" id="4558"/>
    <lineage>
        <taxon>Eukaryota</taxon>
        <taxon>Viridiplantae</taxon>
        <taxon>Streptophyta</taxon>
        <taxon>Embryophyta</taxon>
        <taxon>Tracheophyta</taxon>
        <taxon>Spermatophyta</taxon>
        <taxon>Magnoliopsida</taxon>
        <taxon>Liliopsida</taxon>
        <taxon>Poales</taxon>
        <taxon>Poaceae</taxon>
        <taxon>PACMAD clade</taxon>
        <taxon>Panicoideae</taxon>
        <taxon>Andropogonodae</taxon>
        <taxon>Andropogoneae</taxon>
        <taxon>Sorghinae</taxon>
        <taxon>Sorghum</taxon>
    </lineage>
</organism>
<dbReference type="EMBL" id="CM027684">
    <property type="protein sequence ID" value="KAG0530141.1"/>
    <property type="molecule type" value="Genomic_DNA"/>
</dbReference>
<reference evidence="2" key="1">
    <citation type="journal article" date="2019" name="BMC Genomics">
        <title>A new reference genome for Sorghum bicolor reveals high levels of sequence similarity between sweet and grain genotypes: implications for the genetics of sugar metabolism.</title>
        <authorList>
            <person name="Cooper E.A."/>
            <person name="Brenton Z.W."/>
            <person name="Flinn B.S."/>
            <person name="Jenkins J."/>
            <person name="Shu S."/>
            <person name="Flowers D."/>
            <person name="Luo F."/>
            <person name="Wang Y."/>
            <person name="Xia P."/>
            <person name="Barry K."/>
            <person name="Daum C."/>
            <person name="Lipzen A."/>
            <person name="Yoshinaga Y."/>
            <person name="Schmutz J."/>
            <person name="Saski C."/>
            <person name="Vermerris W."/>
            <person name="Kresovich S."/>
        </authorList>
    </citation>
    <scope>NUCLEOTIDE SEQUENCE</scope>
</reference>
<gene>
    <name evidence="2" type="ORF">BDA96_05G159400</name>
</gene>
<feature type="transmembrane region" description="Helical" evidence="1">
    <location>
        <begin position="12"/>
        <end position="31"/>
    </location>
</feature>
<evidence type="ECO:0000256" key="1">
    <source>
        <dbReference type="SAM" id="Phobius"/>
    </source>
</evidence>
<comment type="caution">
    <text evidence="2">The sequence shown here is derived from an EMBL/GenBank/DDBJ whole genome shotgun (WGS) entry which is preliminary data.</text>
</comment>
<sequence length="54" mass="5890">MVNCSPPLLPPLATIIAYLITLHVSSTAYCLPSVDLIAHHPFGWYRHTSSSPSL</sequence>
<keyword evidence="1" id="KW-0812">Transmembrane</keyword>
<dbReference type="AlphaFoldDB" id="A0A921UHI9"/>
<keyword evidence="1" id="KW-0472">Membrane</keyword>